<evidence type="ECO:0000313" key="2">
    <source>
        <dbReference type="EMBL" id="MFD2029013.1"/>
    </source>
</evidence>
<organism evidence="2 3">
    <name type="scientific">Promicromonospora aerolata</name>
    <dbReference type="NCBI Taxonomy" id="195749"/>
    <lineage>
        <taxon>Bacteria</taxon>
        <taxon>Bacillati</taxon>
        <taxon>Actinomycetota</taxon>
        <taxon>Actinomycetes</taxon>
        <taxon>Micrococcales</taxon>
        <taxon>Promicromonosporaceae</taxon>
        <taxon>Promicromonospora</taxon>
    </lineage>
</organism>
<feature type="transmembrane region" description="Helical" evidence="1">
    <location>
        <begin position="96"/>
        <end position="114"/>
    </location>
</feature>
<keyword evidence="1" id="KW-0812">Transmembrane</keyword>
<dbReference type="Proteomes" id="UP001597338">
    <property type="component" value="Unassembled WGS sequence"/>
</dbReference>
<dbReference type="RefSeq" id="WP_377200668.1">
    <property type="nucleotide sequence ID" value="NZ_JBHUHF010000001.1"/>
</dbReference>
<feature type="transmembrane region" description="Helical" evidence="1">
    <location>
        <begin position="44"/>
        <end position="61"/>
    </location>
</feature>
<name>A0ABW4VG61_9MICO</name>
<gene>
    <name evidence="2" type="ORF">ACFSL2_26265</name>
</gene>
<reference evidence="3" key="1">
    <citation type="journal article" date="2019" name="Int. J. Syst. Evol. Microbiol.">
        <title>The Global Catalogue of Microorganisms (GCM) 10K type strain sequencing project: providing services to taxonomists for standard genome sequencing and annotation.</title>
        <authorList>
            <consortium name="The Broad Institute Genomics Platform"/>
            <consortium name="The Broad Institute Genome Sequencing Center for Infectious Disease"/>
            <person name="Wu L."/>
            <person name="Ma J."/>
        </authorList>
    </citation>
    <scope>NUCLEOTIDE SEQUENCE [LARGE SCALE GENOMIC DNA]</scope>
    <source>
        <strain evidence="3">CCM 7043</strain>
    </source>
</reference>
<proteinExistence type="predicted"/>
<evidence type="ECO:0000256" key="1">
    <source>
        <dbReference type="SAM" id="Phobius"/>
    </source>
</evidence>
<keyword evidence="1" id="KW-1133">Transmembrane helix</keyword>
<feature type="transmembrane region" description="Helical" evidence="1">
    <location>
        <begin position="68"/>
        <end position="90"/>
    </location>
</feature>
<dbReference type="EMBL" id="JBHUHF010000001">
    <property type="protein sequence ID" value="MFD2029013.1"/>
    <property type="molecule type" value="Genomic_DNA"/>
</dbReference>
<keyword evidence="3" id="KW-1185">Reference proteome</keyword>
<accession>A0ABW4VG61</accession>
<protein>
    <submittedName>
        <fullName evidence="2">DUF4203 domain-containing protein</fullName>
    </submittedName>
</protein>
<comment type="caution">
    <text evidence="2">The sequence shown here is derived from an EMBL/GenBank/DDBJ whole genome shotgun (WGS) entry which is preliminary data.</text>
</comment>
<sequence>MSALTAILIGLVLCLAGSLSVRLAVLAAGFGVAWTLATALDADTGTALLIGLGGAVLAFMLTLLAARFLFFVGGLCVGAVIGAKLFVLVQGGGADLLLLLIVVPAVALAGGLLARRFEHPFLRWGTAVGGAALVLSGIGHLWADVAGDLWRPQSTAGVALALVLWAVLSVVGWVVQRRGVPGRRKSPAGP</sequence>
<keyword evidence="1" id="KW-0472">Membrane</keyword>
<evidence type="ECO:0000313" key="3">
    <source>
        <dbReference type="Proteomes" id="UP001597338"/>
    </source>
</evidence>
<feature type="transmembrane region" description="Helical" evidence="1">
    <location>
        <begin position="155"/>
        <end position="175"/>
    </location>
</feature>
<feature type="transmembrane region" description="Helical" evidence="1">
    <location>
        <begin position="121"/>
        <end position="143"/>
    </location>
</feature>